<sequence>MGSKSEKKIQKQAQELTRYYTTVFLIISAIFLVSHFFTGDLFTFKVILQFIFLTLVNLFCCKQIIKQINNGLSSEYYSTYLDIFVLNSFVEFTTCFYSFFWYFYLIIPGYLVYKFGGYCFNKTKNLEYEEDPKNQLSKTQQKKQKKMEKQGQQPIYKKM</sequence>
<reference evidence="9 10" key="1">
    <citation type="journal article" date="2015" name="Sci. Rep.">
        <title>Genome of the facultative scuticociliatosis pathogen Pseudocohnilembus persalinus provides insight into its virulence through horizontal gene transfer.</title>
        <authorList>
            <person name="Xiong J."/>
            <person name="Wang G."/>
            <person name="Cheng J."/>
            <person name="Tian M."/>
            <person name="Pan X."/>
            <person name="Warren A."/>
            <person name="Jiang C."/>
            <person name="Yuan D."/>
            <person name="Miao W."/>
        </authorList>
    </citation>
    <scope>NUCLEOTIDE SEQUENCE [LARGE SCALE GENOMIC DNA]</scope>
    <source>
        <strain evidence="9">36N120E</strain>
    </source>
</reference>
<dbReference type="Proteomes" id="UP000054937">
    <property type="component" value="Unassembled WGS sequence"/>
</dbReference>
<comment type="subcellular location">
    <subcellularLocation>
        <location evidence="1">Endoplasmic reticulum membrane</location>
        <topology evidence="1">Multi-pass membrane protein</topology>
    </subcellularLocation>
</comment>
<dbReference type="InParanoid" id="A0A0V0QZE3"/>
<dbReference type="GO" id="GO:0005773">
    <property type="term" value="C:vacuole"/>
    <property type="evidence" value="ECO:0007669"/>
    <property type="project" value="GOC"/>
</dbReference>
<protein>
    <recommendedName>
        <fullName evidence="11">Transmembrane protein</fullName>
    </recommendedName>
</protein>
<keyword evidence="6 8" id="KW-0472">Membrane</keyword>
<evidence type="ECO:0000256" key="3">
    <source>
        <dbReference type="ARBA" id="ARBA00022692"/>
    </source>
</evidence>
<gene>
    <name evidence="9" type="ORF">PPERSA_00413</name>
</gene>
<keyword evidence="5 8" id="KW-1133">Transmembrane helix</keyword>
<dbReference type="InterPro" id="IPR008506">
    <property type="entry name" value="SND2/TMEM208"/>
</dbReference>
<dbReference type="GO" id="GO:0005789">
    <property type="term" value="C:endoplasmic reticulum membrane"/>
    <property type="evidence" value="ECO:0007669"/>
    <property type="project" value="UniProtKB-SubCell"/>
</dbReference>
<dbReference type="PANTHER" id="PTHR13505:SF7">
    <property type="entry name" value="TRANSMEMBRANE PROTEIN 208"/>
    <property type="match status" value="1"/>
</dbReference>
<evidence type="ECO:0000256" key="6">
    <source>
        <dbReference type="ARBA" id="ARBA00023136"/>
    </source>
</evidence>
<evidence type="ECO:0000256" key="4">
    <source>
        <dbReference type="ARBA" id="ARBA00022824"/>
    </source>
</evidence>
<dbReference type="GO" id="GO:0006624">
    <property type="term" value="P:vacuolar protein processing"/>
    <property type="evidence" value="ECO:0007669"/>
    <property type="project" value="TreeGrafter"/>
</dbReference>
<evidence type="ECO:0000256" key="5">
    <source>
        <dbReference type="ARBA" id="ARBA00022989"/>
    </source>
</evidence>
<keyword evidence="4" id="KW-0256">Endoplasmic reticulum</keyword>
<dbReference type="PANTHER" id="PTHR13505">
    <property type="entry name" value="TRANSMEMBRANE PROTEIN 208"/>
    <property type="match status" value="1"/>
</dbReference>
<evidence type="ECO:0008006" key="11">
    <source>
        <dbReference type="Google" id="ProtNLM"/>
    </source>
</evidence>
<organism evidence="9 10">
    <name type="scientific">Pseudocohnilembus persalinus</name>
    <name type="common">Ciliate</name>
    <dbReference type="NCBI Taxonomy" id="266149"/>
    <lineage>
        <taxon>Eukaryota</taxon>
        <taxon>Sar</taxon>
        <taxon>Alveolata</taxon>
        <taxon>Ciliophora</taxon>
        <taxon>Intramacronucleata</taxon>
        <taxon>Oligohymenophorea</taxon>
        <taxon>Scuticociliatia</taxon>
        <taxon>Philasterida</taxon>
        <taxon>Pseudocohnilembidae</taxon>
        <taxon>Pseudocohnilembus</taxon>
    </lineage>
</organism>
<feature type="transmembrane region" description="Helical" evidence="8">
    <location>
        <begin position="20"/>
        <end position="37"/>
    </location>
</feature>
<dbReference type="EMBL" id="LDAU01000085">
    <property type="protein sequence ID" value="KRX07256.1"/>
    <property type="molecule type" value="Genomic_DNA"/>
</dbReference>
<evidence type="ECO:0000313" key="9">
    <source>
        <dbReference type="EMBL" id="KRX07256.1"/>
    </source>
</evidence>
<keyword evidence="10" id="KW-1185">Reference proteome</keyword>
<dbReference type="AlphaFoldDB" id="A0A0V0QZE3"/>
<evidence type="ECO:0000256" key="1">
    <source>
        <dbReference type="ARBA" id="ARBA00004477"/>
    </source>
</evidence>
<name>A0A0V0QZE3_PSEPJ</name>
<dbReference type="OrthoDB" id="276296at2759"/>
<feature type="transmembrane region" description="Helical" evidence="8">
    <location>
        <begin position="43"/>
        <end position="60"/>
    </location>
</feature>
<evidence type="ECO:0000256" key="2">
    <source>
        <dbReference type="ARBA" id="ARBA00009950"/>
    </source>
</evidence>
<proteinExistence type="inferred from homology"/>
<evidence type="ECO:0000256" key="7">
    <source>
        <dbReference type="SAM" id="MobiDB-lite"/>
    </source>
</evidence>
<comment type="similarity">
    <text evidence="2">Belongs to the TMEM208 family.</text>
</comment>
<comment type="caution">
    <text evidence="9">The sequence shown here is derived from an EMBL/GenBank/DDBJ whole genome shotgun (WGS) entry which is preliminary data.</text>
</comment>
<evidence type="ECO:0000313" key="10">
    <source>
        <dbReference type="Proteomes" id="UP000054937"/>
    </source>
</evidence>
<accession>A0A0V0QZE3</accession>
<keyword evidence="3 8" id="KW-0812">Transmembrane</keyword>
<dbReference type="Pfam" id="PF05620">
    <property type="entry name" value="TMEM208_SND2"/>
    <property type="match status" value="1"/>
</dbReference>
<evidence type="ECO:0000256" key="8">
    <source>
        <dbReference type="SAM" id="Phobius"/>
    </source>
</evidence>
<feature type="transmembrane region" description="Helical" evidence="8">
    <location>
        <begin position="80"/>
        <end position="104"/>
    </location>
</feature>
<dbReference type="OMA" id="STRLQQW"/>
<feature type="region of interest" description="Disordered" evidence="7">
    <location>
        <begin position="130"/>
        <end position="159"/>
    </location>
</feature>